<feature type="compositionally biased region" description="Polar residues" evidence="1">
    <location>
        <begin position="134"/>
        <end position="147"/>
    </location>
</feature>
<keyword evidence="2" id="KW-0812">Transmembrane</keyword>
<feature type="compositionally biased region" description="Basic and acidic residues" evidence="1">
    <location>
        <begin position="175"/>
        <end position="187"/>
    </location>
</feature>
<reference evidence="4 5" key="1">
    <citation type="submission" date="2020-08" db="EMBL/GenBank/DDBJ databases">
        <title>Sequencing the genomes of 1000 actinobacteria strains.</title>
        <authorList>
            <person name="Klenk H.-P."/>
        </authorList>
    </citation>
    <scope>NUCLEOTIDE SEQUENCE [LARGE SCALE GENOMIC DNA]</scope>
    <source>
        <strain evidence="4 5">DSM 43149</strain>
    </source>
</reference>
<evidence type="ECO:0000313" key="4">
    <source>
        <dbReference type="EMBL" id="MBB4767303.1"/>
    </source>
</evidence>
<feature type="transmembrane region" description="Helical" evidence="2">
    <location>
        <begin position="279"/>
        <end position="302"/>
    </location>
</feature>
<keyword evidence="2" id="KW-1133">Transmembrane helix</keyword>
<evidence type="ECO:0000256" key="1">
    <source>
        <dbReference type="SAM" id="MobiDB-lite"/>
    </source>
</evidence>
<evidence type="ECO:0000256" key="3">
    <source>
        <dbReference type="SAM" id="SignalP"/>
    </source>
</evidence>
<gene>
    <name evidence="4" type="ORF">BJ971_007859</name>
</gene>
<dbReference type="EMBL" id="JACHNH010000001">
    <property type="protein sequence ID" value="MBB4767303.1"/>
    <property type="molecule type" value="Genomic_DNA"/>
</dbReference>
<feature type="compositionally biased region" description="Low complexity" evidence="1">
    <location>
        <begin position="189"/>
        <end position="203"/>
    </location>
</feature>
<accession>A0A7W7MUB7</accession>
<dbReference type="Proteomes" id="UP000578112">
    <property type="component" value="Unassembled WGS sequence"/>
</dbReference>
<feature type="signal peptide" evidence="3">
    <location>
        <begin position="1"/>
        <end position="20"/>
    </location>
</feature>
<keyword evidence="5" id="KW-1185">Reference proteome</keyword>
<feature type="compositionally biased region" description="Polar residues" evidence="1">
    <location>
        <begin position="154"/>
        <end position="174"/>
    </location>
</feature>
<comment type="caution">
    <text evidence="4">The sequence shown here is derived from an EMBL/GenBank/DDBJ whole genome shotgun (WGS) entry which is preliminary data.</text>
</comment>
<proteinExistence type="predicted"/>
<protein>
    <submittedName>
        <fullName evidence="4">Uncharacterized protein</fullName>
    </submittedName>
</protein>
<keyword evidence="3" id="KW-0732">Signal</keyword>
<evidence type="ECO:0000313" key="5">
    <source>
        <dbReference type="Proteomes" id="UP000578112"/>
    </source>
</evidence>
<sequence>MALGGLLLGAALLTTGTANADQVEGGGWQVVFGGGGVLGISCQSTPSVESMIVPAEGTVRVVNRTGHGAKLLLNGAPSGPVPENGATEVVFRRGTTAVTLDPDCALNDQATPVLVTASPSQAAKPDPIPAPIGSETSESPSAPSRTGTPAAADGNSSLPDSVTSASRPQRQSTTRADRPAEDRHSASRADGAAQAAPQDAAAAKTKDKADRNGTAGAVAAPTSSGMPPGGEEATSRGVPALDSASPEYQSGQALDLPPAYAVAAEPVATVRPMWPSRQIGLLAVIATVCVAGVAAGAIRAIVSQRASRASVA</sequence>
<keyword evidence="2" id="KW-0472">Membrane</keyword>
<feature type="region of interest" description="Disordered" evidence="1">
    <location>
        <begin position="117"/>
        <end position="251"/>
    </location>
</feature>
<name>A0A7W7MUB7_9ACTN</name>
<evidence type="ECO:0000256" key="2">
    <source>
        <dbReference type="SAM" id="Phobius"/>
    </source>
</evidence>
<feature type="chain" id="PRO_5031546204" evidence="3">
    <location>
        <begin position="21"/>
        <end position="312"/>
    </location>
</feature>
<organism evidence="4 5">
    <name type="scientific">Actinoplanes digitatis</name>
    <dbReference type="NCBI Taxonomy" id="1868"/>
    <lineage>
        <taxon>Bacteria</taxon>
        <taxon>Bacillati</taxon>
        <taxon>Actinomycetota</taxon>
        <taxon>Actinomycetes</taxon>
        <taxon>Micromonosporales</taxon>
        <taxon>Micromonosporaceae</taxon>
        <taxon>Actinoplanes</taxon>
    </lineage>
</organism>
<dbReference type="AlphaFoldDB" id="A0A7W7MUB7"/>